<keyword evidence="3" id="KW-1185">Reference proteome</keyword>
<protein>
    <recommendedName>
        <fullName evidence="4">RanBP2-type domain-containing protein</fullName>
    </recommendedName>
</protein>
<organism evidence="2 3">
    <name type="scientific">Actinomycetospora lemnae</name>
    <dbReference type="NCBI Taxonomy" id="3019891"/>
    <lineage>
        <taxon>Bacteria</taxon>
        <taxon>Bacillati</taxon>
        <taxon>Actinomycetota</taxon>
        <taxon>Actinomycetes</taxon>
        <taxon>Pseudonocardiales</taxon>
        <taxon>Pseudonocardiaceae</taxon>
        <taxon>Actinomycetospora</taxon>
    </lineage>
</organism>
<dbReference type="RefSeq" id="WP_274198668.1">
    <property type="nucleotide sequence ID" value="NZ_JAQZAO010000001.1"/>
</dbReference>
<dbReference type="EMBL" id="JAQZAO010000001">
    <property type="protein sequence ID" value="MDD7964123.1"/>
    <property type="molecule type" value="Genomic_DNA"/>
</dbReference>
<evidence type="ECO:0008006" key="4">
    <source>
        <dbReference type="Google" id="ProtNLM"/>
    </source>
</evidence>
<dbReference type="InterPro" id="IPR018527">
    <property type="entry name" value="Rubredoxin_Fe_BS"/>
</dbReference>
<comment type="caution">
    <text evidence="2">The sequence shown here is derived from an EMBL/GenBank/DDBJ whole genome shotgun (WGS) entry which is preliminary data.</text>
</comment>
<accession>A0ABT5SMQ3</accession>
<name>A0ABT5SMQ3_9PSEU</name>
<reference evidence="2 3" key="1">
    <citation type="submission" date="2023-02" db="EMBL/GenBank/DDBJ databases">
        <title>Genome sequencing required for Actinomycetospora new species description.</title>
        <authorList>
            <person name="Saimee Y."/>
            <person name="Duangmal K."/>
        </authorList>
    </citation>
    <scope>NUCLEOTIDE SEQUENCE [LARGE SCALE GENOMIC DNA]</scope>
    <source>
        <strain evidence="2 3">DW7H6</strain>
    </source>
</reference>
<dbReference type="Proteomes" id="UP001300763">
    <property type="component" value="Unassembled WGS sequence"/>
</dbReference>
<proteinExistence type="predicted"/>
<dbReference type="PROSITE" id="PS00202">
    <property type="entry name" value="RUBREDOXIN"/>
    <property type="match status" value="1"/>
</dbReference>
<evidence type="ECO:0000313" key="3">
    <source>
        <dbReference type="Proteomes" id="UP001300763"/>
    </source>
</evidence>
<keyword evidence="1" id="KW-0479">Metal-binding</keyword>
<sequence length="51" mass="5575">MDLIVSHWHCPRCDVGGRDREPEPSCWNCGGTAVVTSRPRVDGDDSPALHS</sequence>
<evidence type="ECO:0000313" key="2">
    <source>
        <dbReference type="EMBL" id="MDD7964123.1"/>
    </source>
</evidence>
<gene>
    <name evidence="2" type="ORF">PGB27_02065</name>
</gene>
<evidence type="ECO:0000256" key="1">
    <source>
        <dbReference type="ARBA" id="ARBA00022723"/>
    </source>
</evidence>